<evidence type="ECO:0000313" key="14">
    <source>
        <dbReference type="EMBL" id="CAB3381873.1"/>
    </source>
</evidence>
<protein>
    <recommendedName>
        <fullName evidence="8">E3 ubiquitin-protein ligase MARCHF5</fullName>
    </recommendedName>
    <alternativeName>
        <fullName evidence="10">Membrane-associated RING finger protein 5</fullName>
    </alternativeName>
    <alternativeName>
        <fullName evidence="9">Membrane-associated RING-CH protein V</fullName>
    </alternativeName>
    <alternativeName>
        <fullName evidence="11">RING-type E3 ubiquitin transferase MARCHF5</fullName>
    </alternativeName>
</protein>
<evidence type="ECO:0000256" key="7">
    <source>
        <dbReference type="ARBA" id="ARBA00023136"/>
    </source>
</evidence>
<evidence type="ECO:0000256" key="6">
    <source>
        <dbReference type="ARBA" id="ARBA00022989"/>
    </source>
</evidence>
<dbReference type="Pfam" id="PF12906">
    <property type="entry name" value="RINGv"/>
    <property type="match status" value="1"/>
</dbReference>
<dbReference type="InterPro" id="IPR013083">
    <property type="entry name" value="Znf_RING/FYVE/PHD"/>
</dbReference>
<keyword evidence="15" id="KW-1185">Reference proteome</keyword>
<name>A0A8S1DNN5_9INSE</name>
<dbReference type="GO" id="GO:0008270">
    <property type="term" value="F:zinc ion binding"/>
    <property type="evidence" value="ECO:0007669"/>
    <property type="project" value="UniProtKB-KW"/>
</dbReference>
<keyword evidence="6 12" id="KW-1133">Transmembrane helix</keyword>
<evidence type="ECO:0000256" key="8">
    <source>
        <dbReference type="ARBA" id="ARBA00040151"/>
    </source>
</evidence>
<proteinExistence type="predicted"/>
<dbReference type="Proteomes" id="UP000494165">
    <property type="component" value="Unassembled WGS sequence"/>
</dbReference>
<accession>A0A8S1DNN5</accession>
<dbReference type="GO" id="GO:0016020">
    <property type="term" value="C:membrane"/>
    <property type="evidence" value="ECO:0007669"/>
    <property type="project" value="UniProtKB-SubCell"/>
</dbReference>
<dbReference type="Gene3D" id="3.30.40.10">
    <property type="entry name" value="Zinc/RING finger domain, C3HC4 (zinc finger)"/>
    <property type="match status" value="1"/>
</dbReference>
<evidence type="ECO:0000256" key="4">
    <source>
        <dbReference type="ARBA" id="ARBA00022771"/>
    </source>
</evidence>
<evidence type="ECO:0000256" key="5">
    <source>
        <dbReference type="ARBA" id="ARBA00022833"/>
    </source>
</evidence>
<evidence type="ECO:0000256" key="1">
    <source>
        <dbReference type="ARBA" id="ARBA00004141"/>
    </source>
</evidence>
<comment type="caution">
    <text evidence="14">The sequence shown here is derived from an EMBL/GenBank/DDBJ whole genome shotgun (WGS) entry which is preliminary data.</text>
</comment>
<evidence type="ECO:0000313" key="15">
    <source>
        <dbReference type="Proteomes" id="UP000494165"/>
    </source>
</evidence>
<feature type="domain" description="RING-CH-type" evidence="13">
    <location>
        <begin position="21"/>
        <end position="90"/>
    </location>
</feature>
<dbReference type="EMBL" id="CADEPI010000249">
    <property type="protein sequence ID" value="CAB3381873.1"/>
    <property type="molecule type" value="Genomic_DNA"/>
</dbReference>
<dbReference type="SUPFAM" id="SSF57850">
    <property type="entry name" value="RING/U-box"/>
    <property type="match status" value="1"/>
</dbReference>
<keyword evidence="7 12" id="KW-0472">Membrane</keyword>
<keyword evidence="3" id="KW-0479">Metal-binding</keyword>
<organism evidence="14 15">
    <name type="scientific">Cloeon dipterum</name>
    <dbReference type="NCBI Taxonomy" id="197152"/>
    <lineage>
        <taxon>Eukaryota</taxon>
        <taxon>Metazoa</taxon>
        <taxon>Ecdysozoa</taxon>
        <taxon>Arthropoda</taxon>
        <taxon>Hexapoda</taxon>
        <taxon>Insecta</taxon>
        <taxon>Pterygota</taxon>
        <taxon>Palaeoptera</taxon>
        <taxon>Ephemeroptera</taxon>
        <taxon>Pisciforma</taxon>
        <taxon>Baetidae</taxon>
        <taxon>Cloeon</taxon>
    </lineage>
</organism>
<keyword evidence="2 12" id="KW-0812">Transmembrane</keyword>
<dbReference type="CDD" id="cd16701">
    <property type="entry name" value="RING_CH-C4HC3_MARCH5"/>
    <property type="match status" value="1"/>
</dbReference>
<evidence type="ECO:0000256" key="2">
    <source>
        <dbReference type="ARBA" id="ARBA00022692"/>
    </source>
</evidence>
<evidence type="ECO:0000259" key="13">
    <source>
        <dbReference type="PROSITE" id="PS51292"/>
    </source>
</evidence>
<keyword evidence="4" id="KW-0863">Zinc-finger</keyword>
<evidence type="ECO:0000256" key="9">
    <source>
        <dbReference type="ARBA" id="ARBA00043044"/>
    </source>
</evidence>
<comment type="subcellular location">
    <subcellularLocation>
        <location evidence="1">Membrane</location>
        <topology evidence="1">Multi-pass membrane protein</topology>
    </subcellularLocation>
</comment>
<sequence length="307" mass="34577">MSNKFEEISKSIVPAAEENKSNIDENRSCWVCYASDEEDALATWVQPCRCRGTTKWVHQKCIQRWIDEKQKGDCYSKVPCPQCGTIYHIVFPEPGFLEMLINTGDNIMIRVSPFVTAGIVLGSLYWTAASYGAITVLQVMGKKEGVFFMETADPLTLLVGLPSIPLVLILSKLIHWEDYLLQFVRRQVRSLPALGYLMPSFRYFQPEEARPSAAELPQLIDPVSSTRILCSALILPTAASLCGRLLLESTASNVQRTLLGGLIFVGVKGALRVYYKQQCYIRHSLRRIIDFTPEQKNSQSVEEMIES</sequence>
<dbReference type="AlphaFoldDB" id="A0A8S1DNN5"/>
<dbReference type="InterPro" id="IPR011016">
    <property type="entry name" value="Znf_RING-CH"/>
</dbReference>
<gene>
    <name evidence="14" type="ORF">CLODIP_2_CD09049</name>
</gene>
<feature type="transmembrane region" description="Helical" evidence="12">
    <location>
        <begin position="154"/>
        <end position="176"/>
    </location>
</feature>
<evidence type="ECO:0000256" key="11">
    <source>
        <dbReference type="ARBA" id="ARBA00043231"/>
    </source>
</evidence>
<evidence type="ECO:0000256" key="10">
    <source>
        <dbReference type="ARBA" id="ARBA00043185"/>
    </source>
</evidence>
<dbReference type="PROSITE" id="PS51292">
    <property type="entry name" value="ZF_RING_CH"/>
    <property type="match status" value="1"/>
</dbReference>
<keyword evidence="5" id="KW-0862">Zinc</keyword>
<reference evidence="14 15" key="1">
    <citation type="submission" date="2020-04" db="EMBL/GenBank/DDBJ databases">
        <authorList>
            <person name="Alioto T."/>
            <person name="Alioto T."/>
            <person name="Gomez Garrido J."/>
        </authorList>
    </citation>
    <scope>NUCLEOTIDE SEQUENCE [LARGE SCALE GENOMIC DNA]</scope>
</reference>
<dbReference type="SMART" id="SM00744">
    <property type="entry name" value="RINGv"/>
    <property type="match status" value="1"/>
</dbReference>
<dbReference type="PANTHER" id="PTHR46283">
    <property type="entry name" value="E3 UBIQUITIN-PROTEIN LIGASE MARCH5"/>
    <property type="match status" value="1"/>
</dbReference>
<feature type="transmembrane region" description="Helical" evidence="12">
    <location>
        <begin position="114"/>
        <end position="134"/>
    </location>
</feature>
<evidence type="ECO:0000256" key="12">
    <source>
        <dbReference type="SAM" id="Phobius"/>
    </source>
</evidence>
<dbReference type="OrthoDB" id="5817083at2759"/>
<evidence type="ECO:0000256" key="3">
    <source>
        <dbReference type="ARBA" id="ARBA00022723"/>
    </source>
</evidence>